<dbReference type="RefSeq" id="XP_060295770.1">
    <property type="nucleotide sequence ID" value="XM_060434112.1"/>
</dbReference>
<evidence type="ECO:0000313" key="2">
    <source>
        <dbReference type="EMBL" id="KAK0716977.1"/>
    </source>
</evidence>
<dbReference type="AlphaFoldDB" id="A0AA40DX89"/>
<dbReference type="GeneID" id="85317382"/>
<organism evidence="2 3">
    <name type="scientific">Lasiosphaeria miniovina</name>
    <dbReference type="NCBI Taxonomy" id="1954250"/>
    <lineage>
        <taxon>Eukaryota</taxon>
        <taxon>Fungi</taxon>
        <taxon>Dikarya</taxon>
        <taxon>Ascomycota</taxon>
        <taxon>Pezizomycotina</taxon>
        <taxon>Sordariomycetes</taxon>
        <taxon>Sordariomycetidae</taxon>
        <taxon>Sordariales</taxon>
        <taxon>Lasiosphaeriaceae</taxon>
        <taxon>Lasiosphaeria</taxon>
    </lineage>
</organism>
<gene>
    <name evidence="2" type="ORF">B0T26DRAFT_272761</name>
</gene>
<evidence type="ECO:0000256" key="1">
    <source>
        <dbReference type="SAM" id="MobiDB-lite"/>
    </source>
</evidence>
<dbReference type="EMBL" id="JAUIRO010000004">
    <property type="protein sequence ID" value="KAK0716977.1"/>
    <property type="molecule type" value="Genomic_DNA"/>
</dbReference>
<evidence type="ECO:0000313" key="3">
    <source>
        <dbReference type="Proteomes" id="UP001172101"/>
    </source>
</evidence>
<accession>A0AA40DX89</accession>
<reference evidence="2" key="1">
    <citation type="submission" date="2023-06" db="EMBL/GenBank/DDBJ databases">
        <title>Genome-scale phylogeny and comparative genomics of the fungal order Sordariales.</title>
        <authorList>
            <consortium name="Lawrence Berkeley National Laboratory"/>
            <person name="Hensen N."/>
            <person name="Bonometti L."/>
            <person name="Westerberg I."/>
            <person name="Brannstrom I.O."/>
            <person name="Guillou S."/>
            <person name="Cros-Aarteil S."/>
            <person name="Calhoun S."/>
            <person name="Haridas S."/>
            <person name="Kuo A."/>
            <person name="Mondo S."/>
            <person name="Pangilinan J."/>
            <person name="Riley R."/>
            <person name="LaButti K."/>
            <person name="Andreopoulos B."/>
            <person name="Lipzen A."/>
            <person name="Chen C."/>
            <person name="Yanf M."/>
            <person name="Daum C."/>
            <person name="Ng V."/>
            <person name="Clum A."/>
            <person name="Steindorff A."/>
            <person name="Ohm R."/>
            <person name="Martin F."/>
            <person name="Silar P."/>
            <person name="Natvig D."/>
            <person name="Lalanne C."/>
            <person name="Gautier V."/>
            <person name="Ament-velasquez S.L."/>
            <person name="Kruys A."/>
            <person name="Hutchinson M.I."/>
            <person name="Powell A.J."/>
            <person name="Barry K."/>
            <person name="Miller A.N."/>
            <person name="Grigoriev I.V."/>
            <person name="Debuchy R."/>
            <person name="Gladieux P."/>
            <person name="Thoren M.H."/>
            <person name="Johannesson H."/>
        </authorList>
    </citation>
    <scope>NUCLEOTIDE SEQUENCE</scope>
    <source>
        <strain evidence="2">SMH2392-1A</strain>
    </source>
</reference>
<feature type="compositionally biased region" description="Polar residues" evidence="1">
    <location>
        <begin position="183"/>
        <end position="195"/>
    </location>
</feature>
<keyword evidence="3" id="KW-1185">Reference proteome</keyword>
<proteinExistence type="predicted"/>
<protein>
    <submittedName>
        <fullName evidence="2">Uncharacterized protein</fullName>
    </submittedName>
</protein>
<feature type="region of interest" description="Disordered" evidence="1">
    <location>
        <begin position="183"/>
        <end position="227"/>
    </location>
</feature>
<sequence length="227" mass="24372">MILSFQTPHYATYTDLAVQYIHSPSRPLHSACLLCLSVCLSACWVPARPRQYVLTLHRQAGVQCRCGLGAGCGRAAAAVVGRLRRAALSASVQILPQPNLTLGTGKGDAVSALSCPDLFCCTGAVYKETKPTHTLPQFLRLVFEVLSKVARKALVSTLVSPRSAIFQPVNARAQSRGIANQLTVPDTNEPQNRVVQSRDLSPSRTSISSPSLALARSRDSRGLHADN</sequence>
<name>A0AA40DX89_9PEZI</name>
<feature type="compositionally biased region" description="Low complexity" evidence="1">
    <location>
        <begin position="197"/>
        <end position="212"/>
    </location>
</feature>
<feature type="compositionally biased region" description="Basic and acidic residues" evidence="1">
    <location>
        <begin position="216"/>
        <end position="227"/>
    </location>
</feature>
<comment type="caution">
    <text evidence="2">The sequence shown here is derived from an EMBL/GenBank/DDBJ whole genome shotgun (WGS) entry which is preliminary data.</text>
</comment>
<dbReference type="Proteomes" id="UP001172101">
    <property type="component" value="Unassembled WGS sequence"/>
</dbReference>